<dbReference type="PANTHER" id="PTHR30231">
    <property type="entry name" value="DNA POLYMERASE III SUBUNIT EPSILON"/>
    <property type="match status" value="1"/>
</dbReference>
<dbReference type="RefSeq" id="WP_209468061.1">
    <property type="nucleotide sequence ID" value="NZ_JAGGLG010000040.1"/>
</dbReference>
<dbReference type="InterPro" id="IPR012337">
    <property type="entry name" value="RNaseH-like_sf"/>
</dbReference>
<reference evidence="2 3" key="1">
    <citation type="submission" date="2021-03" db="EMBL/GenBank/DDBJ databases">
        <title>Genomic Encyclopedia of Type Strains, Phase IV (KMG-IV): sequencing the most valuable type-strain genomes for metagenomic binning, comparative biology and taxonomic classification.</title>
        <authorList>
            <person name="Goeker M."/>
        </authorList>
    </citation>
    <scope>NUCLEOTIDE SEQUENCE [LARGE SCALE GENOMIC DNA]</scope>
    <source>
        <strain evidence="2 3">DSM 27138</strain>
    </source>
</reference>
<dbReference type="Proteomes" id="UP001519289">
    <property type="component" value="Unassembled WGS sequence"/>
</dbReference>
<sequence>MLQRPYVVLDFETTGLGPADRVIEIAAARFERDRRFEFHSLCNPGCALSSFIQELTGLTDADLAGAPPTILAIRRLMAEVLYDEPLLVAHNASFDLRFLNQELARAGMAPYAGPVLCTMRLSRRLFPVLPSHRLEALLDHWGIHADRHHRAMDDVRATAQLLDRLVAAAEERGVAVGE</sequence>
<evidence type="ECO:0000313" key="3">
    <source>
        <dbReference type="Proteomes" id="UP001519289"/>
    </source>
</evidence>
<evidence type="ECO:0000313" key="2">
    <source>
        <dbReference type="EMBL" id="MBP2019958.1"/>
    </source>
</evidence>
<dbReference type="EMBL" id="JAGGLG010000040">
    <property type="protein sequence ID" value="MBP2019958.1"/>
    <property type="molecule type" value="Genomic_DNA"/>
</dbReference>
<dbReference type="PANTHER" id="PTHR30231:SF41">
    <property type="entry name" value="DNA POLYMERASE III SUBUNIT EPSILON"/>
    <property type="match status" value="1"/>
</dbReference>
<comment type="caution">
    <text evidence="2">The sequence shown here is derived from an EMBL/GenBank/DDBJ whole genome shotgun (WGS) entry which is preliminary data.</text>
</comment>
<protein>
    <submittedName>
        <fullName evidence="2">DNA polymerase III alpha subunit (Gram-positive type)</fullName>
    </submittedName>
</protein>
<dbReference type="InterPro" id="IPR036397">
    <property type="entry name" value="RNaseH_sf"/>
</dbReference>
<keyword evidence="3" id="KW-1185">Reference proteome</keyword>
<evidence type="ECO:0000259" key="1">
    <source>
        <dbReference type="SMART" id="SM00479"/>
    </source>
</evidence>
<proteinExistence type="predicted"/>
<accession>A0ABS4JWP7</accession>
<feature type="domain" description="Exonuclease" evidence="1">
    <location>
        <begin position="5"/>
        <end position="171"/>
    </location>
</feature>
<dbReference type="SMART" id="SM00479">
    <property type="entry name" value="EXOIII"/>
    <property type="match status" value="1"/>
</dbReference>
<organism evidence="2 3">
    <name type="scientific">Symbiobacterium terraclitae</name>
    <dbReference type="NCBI Taxonomy" id="557451"/>
    <lineage>
        <taxon>Bacteria</taxon>
        <taxon>Bacillati</taxon>
        <taxon>Bacillota</taxon>
        <taxon>Clostridia</taxon>
        <taxon>Eubacteriales</taxon>
        <taxon>Symbiobacteriaceae</taxon>
        <taxon>Symbiobacterium</taxon>
    </lineage>
</organism>
<dbReference type="CDD" id="cd06127">
    <property type="entry name" value="DEDDh"/>
    <property type="match status" value="1"/>
</dbReference>
<dbReference type="SUPFAM" id="SSF53098">
    <property type="entry name" value="Ribonuclease H-like"/>
    <property type="match status" value="1"/>
</dbReference>
<gene>
    <name evidence="2" type="ORF">J2Z79_003405</name>
</gene>
<dbReference type="Pfam" id="PF00929">
    <property type="entry name" value="RNase_T"/>
    <property type="match status" value="1"/>
</dbReference>
<dbReference type="InterPro" id="IPR013520">
    <property type="entry name" value="Ribonucl_H"/>
</dbReference>
<name>A0ABS4JWP7_9FIRM</name>
<dbReference type="Gene3D" id="3.30.420.10">
    <property type="entry name" value="Ribonuclease H-like superfamily/Ribonuclease H"/>
    <property type="match status" value="1"/>
</dbReference>